<dbReference type="EMBL" id="JAJPPU010000002">
    <property type="protein sequence ID" value="MCD8473255.1"/>
    <property type="molecule type" value="Genomic_DNA"/>
</dbReference>
<dbReference type="RefSeq" id="WP_038270872.1">
    <property type="nucleotide sequence ID" value="NZ_CP053627.1"/>
</dbReference>
<keyword evidence="4" id="KW-1185">Reference proteome</keyword>
<dbReference type="STRING" id="1444770.AF72_05130"/>
<dbReference type="GeneID" id="68900143"/>
<reference evidence="2" key="2">
    <citation type="submission" date="2021-11" db="EMBL/GenBank/DDBJ databases">
        <title>Genome sequence of Xylella taiwanensis PLS432.</title>
        <authorList>
            <person name="Weng L.-W."/>
            <person name="Su C.-C."/>
            <person name="Tsai C.-W."/>
            <person name="Kuo C.-H."/>
        </authorList>
    </citation>
    <scope>NUCLEOTIDE SEQUENCE</scope>
    <source>
        <strain evidence="2">PLS432</strain>
    </source>
</reference>
<dbReference type="EMBL" id="JDSQ01000007">
    <property type="protein sequence ID" value="EWS78461.1"/>
    <property type="molecule type" value="Genomic_DNA"/>
</dbReference>
<comment type="caution">
    <text evidence="1">The sequence shown here is derived from an EMBL/GenBank/DDBJ whole genome shotgun (WGS) entry which is preliminary data.</text>
</comment>
<evidence type="ECO:0000313" key="2">
    <source>
        <dbReference type="EMBL" id="MCD8473255.1"/>
    </source>
</evidence>
<organism evidence="1 3">
    <name type="scientific">Xylella taiwanensis</name>
    <dbReference type="NCBI Taxonomy" id="1444770"/>
    <lineage>
        <taxon>Bacteria</taxon>
        <taxon>Pseudomonadati</taxon>
        <taxon>Pseudomonadota</taxon>
        <taxon>Gammaproteobacteria</taxon>
        <taxon>Lysobacterales</taxon>
        <taxon>Lysobacteraceae</taxon>
        <taxon>Xylella</taxon>
    </lineage>
</organism>
<protein>
    <submittedName>
        <fullName evidence="1">Uncharacterized protein</fullName>
    </submittedName>
</protein>
<sequence length="76" mass="7957">MHAAQATPSDCAYTTALIALKDMAVEHGRDSVTHVLGRFGAAKLSDLDPARFPEVTQACKDYPACVKAVVNAGVSP</sequence>
<dbReference type="AlphaFoldDB" id="Z9JKV0"/>
<name>Z9JKV0_9GAMM</name>
<gene>
    <name evidence="1" type="ORF">AF72_05130</name>
    <name evidence="2" type="ORF">LPH55_07245</name>
</gene>
<evidence type="ECO:0000313" key="1">
    <source>
        <dbReference type="EMBL" id="EWS78461.1"/>
    </source>
</evidence>
<dbReference type="KEGG" id="xtw:AB672_02470"/>
<dbReference type="Proteomes" id="UP000020406">
    <property type="component" value="Unassembled WGS sequence"/>
</dbReference>
<proteinExistence type="predicted"/>
<evidence type="ECO:0000313" key="3">
    <source>
        <dbReference type="Proteomes" id="UP000020406"/>
    </source>
</evidence>
<reference evidence="1 3" key="1">
    <citation type="journal article" date="2014" name="Genome Announc.">
        <title>Draft Genome Sequence of Xylella fastidiosa Pear Leaf Scorch Strain in Taiwan.</title>
        <authorList>
            <person name="Su C.C."/>
            <person name="Deng W.L."/>
            <person name="Jan F.J."/>
            <person name="Chang C.J."/>
            <person name="Huang H."/>
            <person name="Chen J."/>
        </authorList>
    </citation>
    <scope>NUCLEOTIDE SEQUENCE [LARGE SCALE GENOMIC DNA]</scope>
    <source>
        <strain evidence="1 3">PLS229</strain>
    </source>
</reference>
<accession>Z9JKV0</accession>
<dbReference type="Proteomes" id="UP001430701">
    <property type="component" value="Unassembled WGS sequence"/>
</dbReference>
<evidence type="ECO:0000313" key="4">
    <source>
        <dbReference type="Proteomes" id="UP001430701"/>
    </source>
</evidence>
<dbReference type="PATRIC" id="fig|1444770.3.peg.1231"/>